<dbReference type="Pfam" id="PF17932">
    <property type="entry name" value="TetR_C_24"/>
    <property type="match status" value="1"/>
</dbReference>
<dbReference type="GO" id="GO:0000976">
    <property type="term" value="F:transcription cis-regulatory region binding"/>
    <property type="evidence" value="ECO:0007669"/>
    <property type="project" value="TreeGrafter"/>
</dbReference>
<name>A0A1H8YB91_9PSEU</name>
<dbReference type="GO" id="GO:0045892">
    <property type="term" value="P:negative regulation of DNA-templated transcription"/>
    <property type="evidence" value="ECO:0007669"/>
    <property type="project" value="UniProtKB-ARBA"/>
</dbReference>
<keyword evidence="3" id="KW-0804">Transcription</keyword>
<proteinExistence type="predicted"/>
<dbReference type="AlphaFoldDB" id="A0A1H8YB91"/>
<organism evidence="6 7">
    <name type="scientific">Amycolatopsis saalfeldensis</name>
    <dbReference type="NCBI Taxonomy" id="394193"/>
    <lineage>
        <taxon>Bacteria</taxon>
        <taxon>Bacillati</taxon>
        <taxon>Actinomycetota</taxon>
        <taxon>Actinomycetes</taxon>
        <taxon>Pseudonocardiales</taxon>
        <taxon>Pseudonocardiaceae</taxon>
        <taxon>Amycolatopsis</taxon>
    </lineage>
</organism>
<dbReference type="GO" id="GO:0003700">
    <property type="term" value="F:DNA-binding transcription factor activity"/>
    <property type="evidence" value="ECO:0007669"/>
    <property type="project" value="TreeGrafter"/>
</dbReference>
<reference evidence="6 7" key="1">
    <citation type="submission" date="2016-10" db="EMBL/GenBank/DDBJ databases">
        <authorList>
            <person name="de Groot N.N."/>
        </authorList>
    </citation>
    <scope>NUCLEOTIDE SEQUENCE [LARGE SCALE GENOMIC DNA]</scope>
    <source>
        <strain evidence="6 7">DSM 44993</strain>
    </source>
</reference>
<evidence type="ECO:0000256" key="2">
    <source>
        <dbReference type="ARBA" id="ARBA00023125"/>
    </source>
</evidence>
<evidence type="ECO:0000256" key="1">
    <source>
        <dbReference type="ARBA" id="ARBA00023015"/>
    </source>
</evidence>
<sequence length="194" mass="21866">MDRERRILEAATEAFYEKGFHGVGVDEIGKRAGLSGPSLYRHFSGKDEILATLLNEALDELVSATVPVHGDPEQDLDRAVRHHITFAVEHRELVNLYQRDVRSLADPWRRPFDRRRAQYTARWEELLGHRYPDAGHRIPVAAQAILGMIFSVSNWPRRTARSTDIEETLRLLTTTGLPGLEEGAGSAGDRARTS</sequence>
<evidence type="ECO:0000259" key="5">
    <source>
        <dbReference type="PROSITE" id="PS50977"/>
    </source>
</evidence>
<protein>
    <submittedName>
        <fullName evidence="6">DNA-binding transcriptional regulator, AcrR family</fullName>
    </submittedName>
</protein>
<dbReference type="InterPro" id="IPR009057">
    <property type="entry name" value="Homeodomain-like_sf"/>
</dbReference>
<dbReference type="InterPro" id="IPR036271">
    <property type="entry name" value="Tet_transcr_reg_TetR-rel_C_sf"/>
</dbReference>
<keyword evidence="7" id="KW-1185">Reference proteome</keyword>
<dbReference type="FunFam" id="1.10.10.60:FF:000141">
    <property type="entry name" value="TetR family transcriptional regulator"/>
    <property type="match status" value="1"/>
</dbReference>
<dbReference type="SUPFAM" id="SSF48498">
    <property type="entry name" value="Tetracyclin repressor-like, C-terminal domain"/>
    <property type="match status" value="1"/>
</dbReference>
<dbReference type="STRING" id="394193.SAMN04489732_112139"/>
<evidence type="ECO:0000313" key="7">
    <source>
        <dbReference type="Proteomes" id="UP000198582"/>
    </source>
</evidence>
<dbReference type="PANTHER" id="PTHR30055:SF234">
    <property type="entry name" value="HTH-TYPE TRANSCRIPTIONAL REGULATOR BETI"/>
    <property type="match status" value="1"/>
</dbReference>
<dbReference type="EMBL" id="FOEF01000012">
    <property type="protein sequence ID" value="SEP48728.1"/>
    <property type="molecule type" value="Genomic_DNA"/>
</dbReference>
<dbReference type="Gene3D" id="1.10.357.10">
    <property type="entry name" value="Tetracycline Repressor, domain 2"/>
    <property type="match status" value="1"/>
</dbReference>
<keyword evidence="2 4" id="KW-0238">DNA-binding</keyword>
<dbReference type="InterPro" id="IPR050109">
    <property type="entry name" value="HTH-type_TetR-like_transc_reg"/>
</dbReference>
<dbReference type="Pfam" id="PF00440">
    <property type="entry name" value="TetR_N"/>
    <property type="match status" value="1"/>
</dbReference>
<dbReference type="PANTHER" id="PTHR30055">
    <property type="entry name" value="HTH-TYPE TRANSCRIPTIONAL REGULATOR RUTR"/>
    <property type="match status" value="1"/>
</dbReference>
<keyword evidence="1" id="KW-0805">Transcription regulation</keyword>
<dbReference type="Gene3D" id="1.10.10.60">
    <property type="entry name" value="Homeodomain-like"/>
    <property type="match status" value="1"/>
</dbReference>
<evidence type="ECO:0000256" key="3">
    <source>
        <dbReference type="ARBA" id="ARBA00023163"/>
    </source>
</evidence>
<dbReference type="RefSeq" id="WP_177231545.1">
    <property type="nucleotide sequence ID" value="NZ_FOEF01000012.1"/>
</dbReference>
<dbReference type="InterPro" id="IPR041490">
    <property type="entry name" value="KstR2_TetR_C"/>
</dbReference>
<dbReference type="PRINTS" id="PR00455">
    <property type="entry name" value="HTHTETR"/>
</dbReference>
<gene>
    <name evidence="6" type="ORF">SAMN04489732_112139</name>
</gene>
<dbReference type="InterPro" id="IPR001647">
    <property type="entry name" value="HTH_TetR"/>
</dbReference>
<dbReference type="Proteomes" id="UP000198582">
    <property type="component" value="Unassembled WGS sequence"/>
</dbReference>
<evidence type="ECO:0000313" key="6">
    <source>
        <dbReference type="EMBL" id="SEP48728.1"/>
    </source>
</evidence>
<accession>A0A1H8YB91</accession>
<dbReference type="SUPFAM" id="SSF46689">
    <property type="entry name" value="Homeodomain-like"/>
    <property type="match status" value="1"/>
</dbReference>
<dbReference type="PROSITE" id="PS50977">
    <property type="entry name" value="HTH_TETR_2"/>
    <property type="match status" value="1"/>
</dbReference>
<feature type="DNA-binding region" description="H-T-H motif" evidence="4">
    <location>
        <begin position="24"/>
        <end position="43"/>
    </location>
</feature>
<evidence type="ECO:0000256" key="4">
    <source>
        <dbReference type="PROSITE-ProRule" id="PRU00335"/>
    </source>
</evidence>
<feature type="domain" description="HTH tetR-type" evidence="5">
    <location>
        <begin position="1"/>
        <end position="61"/>
    </location>
</feature>